<organism evidence="6 7">
    <name type="scientific">Leekyejoonella antrihumi</name>
    <dbReference type="NCBI Taxonomy" id="1660198"/>
    <lineage>
        <taxon>Bacteria</taxon>
        <taxon>Bacillati</taxon>
        <taxon>Actinomycetota</taxon>
        <taxon>Actinomycetes</taxon>
        <taxon>Micrococcales</taxon>
        <taxon>Dermacoccaceae</taxon>
        <taxon>Leekyejoonella</taxon>
    </lineage>
</organism>
<evidence type="ECO:0000256" key="3">
    <source>
        <dbReference type="ARBA" id="ARBA00022729"/>
    </source>
</evidence>
<dbReference type="Gene3D" id="3.40.190.10">
    <property type="entry name" value="Periplasmic binding protein-like II"/>
    <property type="match status" value="1"/>
</dbReference>
<name>A0A563E7P4_9MICO</name>
<dbReference type="PANTHER" id="PTHR30290">
    <property type="entry name" value="PERIPLASMIC BINDING COMPONENT OF ABC TRANSPORTER"/>
    <property type="match status" value="1"/>
</dbReference>
<dbReference type="Proteomes" id="UP000320244">
    <property type="component" value="Unassembled WGS sequence"/>
</dbReference>
<dbReference type="GO" id="GO:0015833">
    <property type="term" value="P:peptide transport"/>
    <property type="evidence" value="ECO:0007669"/>
    <property type="project" value="TreeGrafter"/>
</dbReference>
<dbReference type="Gene3D" id="3.90.76.10">
    <property type="entry name" value="Dipeptide-binding Protein, Domain 1"/>
    <property type="match status" value="1"/>
</dbReference>
<dbReference type="GO" id="GO:0043190">
    <property type="term" value="C:ATP-binding cassette (ABC) transporter complex"/>
    <property type="evidence" value="ECO:0007669"/>
    <property type="project" value="InterPro"/>
</dbReference>
<feature type="region of interest" description="Disordered" evidence="4">
    <location>
        <begin position="1"/>
        <end position="25"/>
    </location>
</feature>
<dbReference type="CDD" id="cd00995">
    <property type="entry name" value="PBP2_NikA_DppA_OppA_like"/>
    <property type="match status" value="1"/>
</dbReference>
<reference evidence="6 7" key="1">
    <citation type="submission" date="2019-05" db="EMBL/GenBank/DDBJ databases">
        <authorList>
            <person name="Lee S.D."/>
        </authorList>
    </citation>
    <scope>NUCLEOTIDE SEQUENCE [LARGE SCALE GENOMIC DNA]</scope>
    <source>
        <strain evidence="6 7">C5-26</strain>
    </source>
</reference>
<sequence>MRPKETVMKRQPPSRKSTAVRSLSRPHLARNISAATVAAMTLAACTTSGAGSTGSSAAGSGQASGGSAGTSSAAFNIAIGVDPDTLDPAQQTTSTIQNILDYDLQGLVTFDQSGKLEPLLATSWKTSADAKSITFKLRTGVKFQDGTPFNAKAVQYSLDRLISGKVKVPIGGAYQVMKRIVPIDAHTVRIDLKNADPDLLPNLAATMAEIISPTSATKNGNKPTNIVDPVGTGPYKFVQFQNGQSVTLTRYAGYWGSKPYYKEVVFNIVPEANSREAGLRSGQYDLIMNPPLSDLTALAAGGNITVSKFPDDRSVFFAFNVTQAPFNNQKVRQAFNYAVDKKALIKNVLFNAVDQMDSPFANSITSHCTAGSYAYNPTKAKQLLKEAGVGKISLTIGTSSGRYLQDQQTAEAIAGYLRQVGVTAKVQTSDWPTYLNAIEGPNSKNGPYPLHILGWAPSALDAPVQMQMLLKADWPTNGGLNTSFYSDPKVESLFAKANMNLDETSRNAQYCQIQKQVWADAPWIFLWSQTLTLAYKSNLAGISYQPNEKFVTVGAHPK</sequence>
<keyword evidence="7" id="KW-1185">Reference proteome</keyword>
<dbReference type="InterPro" id="IPR030678">
    <property type="entry name" value="Peptide/Ni-bd"/>
</dbReference>
<evidence type="ECO:0000256" key="2">
    <source>
        <dbReference type="ARBA" id="ARBA00022448"/>
    </source>
</evidence>
<dbReference type="PANTHER" id="PTHR30290:SF9">
    <property type="entry name" value="OLIGOPEPTIDE-BINDING PROTEIN APPA"/>
    <property type="match status" value="1"/>
</dbReference>
<feature type="domain" description="Solute-binding protein family 5" evidence="5">
    <location>
        <begin position="115"/>
        <end position="472"/>
    </location>
</feature>
<keyword evidence="2" id="KW-0813">Transport</keyword>
<accession>A0A563E7P4</accession>
<protein>
    <submittedName>
        <fullName evidence="6">ABC transporter substrate-binding protein</fullName>
    </submittedName>
</protein>
<dbReference type="GO" id="GO:0042597">
    <property type="term" value="C:periplasmic space"/>
    <property type="evidence" value="ECO:0007669"/>
    <property type="project" value="UniProtKB-ARBA"/>
</dbReference>
<gene>
    <name evidence="6" type="ORF">FGL98_01715</name>
</gene>
<keyword evidence="3" id="KW-0732">Signal</keyword>
<reference evidence="6 7" key="2">
    <citation type="submission" date="2019-08" db="EMBL/GenBank/DDBJ databases">
        <title>Jejuicoccus antrihumi gen. nov., sp. nov., a new member of the family Dermacoccaceae isolated from a cave.</title>
        <authorList>
            <person name="Schumann P."/>
            <person name="Kim I.S."/>
        </authorList>
    </citation>
    <scope>NUCLEOTIDE SEQUENCE [LARGE SCALE GENOMIC DNA]</scope>
    <source>
        <strain evidence="6 7">C5-26</strain>
    </source>
</reference>
<dbReference type="PIRSF" id="PIRSF002741">
    <property type="entry name" value="MppA"/>
    <property type="match status" value="1"/>
</dbReference>
<dbReference type="InterPro" id="IPR000914">
    <property type="entry name" value="SBP_5_dom"/>
</dbReference>
<dbReference type="Pfam" id="PF00496">
    <property type="entry name" value="SBP_bac_5"/>
    <property type="match status" value="1"/>
</dbReference>
<dbReference type="AlphaFoldDB" id="A0A563E7P4"/>
<dbReference type="EMBL" id="VCQV01000002">
    <property type="protein sequence ID" value="TWP38537.1"/>
    <property type="molecule type" value="Genomic_DNA"/>
</dbReference>
<evidence type="ECO:0000313" key="7">
    <source>
        <dbReference type="Proteomes" id="UP000320244"/>
    </source>
</evidence>
<evidence type="ECO:0000256" key="1">
    <source>
        <dbReference type="ARBA" id="ARBA00005695"/>
    </source>
</evidence>
<comment type="similarity">
    <text evidence="1">Belongs to the bacterial solute-binding protein 5 family.</text>
</comment>
<dbReference type="OrthoDB" id="9764591at2"/>
<evidence type="ECO:0000256" key="4">
    <source>
        <dbReference type="SAM" id="MobiDB-lite"/>
    </source>
</evidence>
<dbReference type="Gene3D" id="3.10.105.10">
    <property type="entry name" value="Dipeptide-binding Protein, Domain 3"/>
    <property type="match status" value="1"/>
</dbReference>
<dbReference type="GO" id="GO:1904680">
    <property type="term" value="F:peptide transmembrane transporter activity"/>
    <property type="evidence" value="ECO:0007669"/>
    <property type="project" value="TreeGrafter"/>
</dbReference>
<dbReference type="SUPFAM" id="SSF53850">
    <property type="entry name" value="Periplasmic binding protein-like II"/>
    <property type="match status" value="1"/>
</dbReference>
<comment type="caution">
    <text evidence="6">The sequence shown here is derived from an EMBL/GenBank/DDBJ whole genome shotgun (WGS) entry which is preliminary data.</text>
</comment>
<evidence type="ECO:0000313" key="6">
    <source>
        <dbReference type="EMBL" id="TWP38537.1"/>
    </source>
</evidence>
<proteinExistence type="inferred from homology"/>
<dbReference type="InterPro" id="IPR039424">
    <property type="entry name" value="SBP_5"/>
</dbReference>
<evidence type="ECO:0000259" key="5">
    <source>
        <dbReference type="Pfam" id="PF00496"/>
    </source>
</evidence>